<keyword evidence="2" id="KW-1185">Reference proteome</keyword>
<evidence type="ECO:0008006" key="3">
    <source>
        <dbReference type="Google" id="ProtNLM"/>
    </source>
</evidence>
<protein>
    <recommendedName>
        <fullName evidence="3">DUF1365 domain-containing protein</fullName>
    </recommendedName>
</protein>
<dbReference type="PANTHER" id="PTHR33973:SF4">
    <property type="entry name" value="OS07G0153300 PROTEIN"/>
    <property type="match status" value="1"/>
</dbReference>
<dbReference type="RefSeq" id="WP_091341998.1">
    <property type="nucleotide sequence ID" value="NZ_FNRM01000003.1"/>
</dbReference>
<dbReference type="InterPro" id="IPR010775">
    <property type="entry name" value="DUF1365"/>
</dbReference>
<organism evidence="1 2">
    <name type="scientific">Alkalimonas amylolytica</name>
    <dbReference type="NCBI Taxonomy" id="152573"/>
    <lineage>
        <taxon>Bacteria</taxon>
        <taxon>Pseudomonadati</taxon>
        <taxon>Pseudomonadota</taxon>
        <taxon>Gammaproteobacteria</taxon>
        <taxon>Alkalimonas</taxon>
    </lineage>
</organism>
<dbReference type="Proteomes" id="UP000198773">
    <property type="component" value="Unassembled WGS sequence"/>
</dbReference>
<proteinExistence type="predicted"/>
<dbReference type="OrthoDB" id="9778801at2"/>
<evidence type="ECO:0000313" key="1">
    <source>
        <dbReference type="EMBL" id="SEA41428.1"/>
    </source>
</evidence>
<evidence type="ECO:0000313" key="2">
    <source>
        <dbReference type="Proteomes" id="UP000198773"/>
    </source>
</evidence>
<dbReference type="Pfam" id="PF07103">
    <property type="entry name" value="DUF1365"/>
    <property type="match status" value="1"/>
</dbReference>
<dbReference type="EMBL" id="FNRM01000003">
    <property type="protein sequence ID" value="SEA41428.1"/>
    <property type="molecule type" value="Genomic_DNA"/>
</dbReference>
<dbReference type="STRING" id="152573.SAMN04488051_103106"/>
<name>A0A1H4B035_ALKAM</name>
<dbReference type="AlphaFoldDB" id="A0A1H4B035"/>
<dbReference type="PANTHER" id="PTHR33973">
    <property type="entry name" value="OS07G0153300 PROTEIN"/>
    <property type="match status" value="1"/>
</dbReference>
<accession>A0A1H4B035</accession>
<sequence>MTNESGHALYQGVLGHQRFAPGPHGFGYRLHYFWLNCRQLPAIGHSWLLKYEGFAAFSYRRKDYLPGAACLQQAVCDKVQQLGGELPIEDVYLLSPLANWGHYFSPLTLYYCYGQENQLHYLLAEVSNTPWNERHHYLIPMLEDGEFRHEKAFHVSPFNPLSMQYRWRINAPAEQLVCSISNYKNEQQVFSAWMTLTRQTLSVPAMKQLLIHNPWPNVLVKIRIYWHALTLFLKRNPVYAHSKKG</sequence>
<gene>
    <name evidence="1" type="ORF">SAMN04488051_103106</name>
</gene>
<reference evidence="1 2" key="1">
    <citation type="submission" date="2016-10" db="EMBL/GenBank/DDBJ databases">
        <authorList>
            <person name="de Groot N.N."/>
        </authorList>
    </citation>
    <scope>NUCLEOTIDE SEQUENCE [LARGE SCALE GENOMIC DNA]</scope>
    <source>
        <strain evidence="1 2">CGMCC 1.3430</strain>
    </source>
</reference>